<sequence length="203" mass="22726">MRGILFITSPAAAPPISLSLIFYLSLCIESTRPIFLVRCFGSRRSKQRNWNPLILSLRAYPPFSFSFSSDPLAAVVAQQWCSAKRAMARNNLGRLFSAISHLSTRNLVFPCARSGPLTLSSSDSVSRFVSSTTQHQQESSKYQPKEESIKGNNQNENNQKDQEDEESEDDDIVNKKTGEVGGPRGPEPTRYGDWERNGRCSDF</sequence>
<evidence type="ECO:0000313" key="4">
    <source>
        <dbReference type="EMBL" id="GAV66212.1"/>
    </source>
</evidence>
<comment type="similarity">
    <text evidence="1">Belongs to the SDHAF4 family.</text>
</comment>
<proteinExistence type="inferred from homology"/>
<dbReference type="EMBL" id="BDDD01000461">
    <property type="protein sequence ID" value="GAV66212.1"/>
    <property type="molecule type" value="Genomic_DNA"/>
</dbReference>
<dbReference type="OrthoDB" id="201362at2759"/>
<dbReference type="GO" id="GO:0034553">
    <property type="term" value="P:mitochondrial respiratory chain complex II assembly"/>
    <property type="evidence" value="ECO:0007669"/>
    <property type="project" value="TreeGrafter"/>
</dbReference>
<evidence type="ECO:0000313" key="5">
    <source>
        <dbReference type="Proteomes" id="UP000187406"/>
    </source>
</evidence>
<evidence type="ECO:0000256" key="3">
    <source>
        <dbReference type="SAM" id="MobiDB-lite"/>
    </source>
</evidence>
<feature type="region of interest" description="Disordered" evidence="3">
    <location>
        <begin position="128"/>
        <end position="203"/>
    </location>
</feature>
<organism evidence="4 5">
    <name type="scientific">Cephalotus follicularis</name>
    <name type="common">Albany pitcher plant</name>
    <dbReference type="NCBI Taxonomy" id="3775"/>
    <lineage>
        <taxon>Eukaryota</taxon>
        <taxon>Viridiplantae</taxon>
        <taxon>Streptophyta</taxon>
        <taxon>Embryophyta</taxon>
        <taxon>Tracheophyta</taxon>
        <taxon>Spermatophyta</taxon>
        <taxon>Magnoliopsida</taxon>
        <taxon>eudicotyledons</taxon>
        <taxon>Gunneridae</taxon>
        <taxon>Pentapetalae</taxon>
        <taxon>rosids</taxon>
        <taxon>fabids</taxon>
        <taxon>Oxalidales</taxon>
        <taxon>Cephalotaceae</taxon>
        <taxon>Cephalotus</taxon>
    </lineage>
</organism>
<dbReference type="PANTHER" id="PTHR28524:SF3">
    <property type="entry name" value="SUCCINATE DEHYDROGENASE ASSEMBLY FACTOR 4, MITOCHONDRIAL"/>
    <property type="match status" value="1"/>
</dbReference>
<protein>
    <recommendedName>
        <fullName evidence="2">Succinate dehydrogenase assembly factor 4, mitochondrial</fullName>
    </recommendedName>
</protein>
<name>A0A1Q3BEG0_CEPFO</name>
<dbReference type="FunCoup" id="A0A1Q3BEG0">
    <property type="interactions" value="1"/>
</dbReference>
<dbReference type="InterPro" id="IPR012875">
    <property type="entry name" value="SDHF4"/>
</dbReference>
<dbReference type="Pfam" id="PF07896">
    <property type="entry name" value="DUF1674"/>
    <property type="match status" value="1"/>
</dbReference>
<dbReference type="GO" id="GO:0005739">
    <property type="term" value="C:mitochondrion"/>
    <property type="evidence" value="ECO:0007669"/>
    <property type="project" value="TreeGrafter"/>
</dbReference>
<dbReference type="PANTHER" id="PTHR28524">
    <property type="entry name" value="SUCCINATE DEHYDROGENASE ASSEMBLY FACTOR 4, MITOCHONDRIAL"/>
    <property type="match status" value="1"/>
</dbReference>
<gene>
    <name evidence="4" type="ORF">CFOL_v3_09722</name>
</gene>
<feature type="compositionally biased region" description="Polar residues" evidence="3">
    <location>
        <begin position="132"/>
        <end position="142"/>
    </location>
</feature>
<evidence type="ECO:0000256" key="1">
    <source>
        <dbReference type="ARBA" id="ARBA00005701"/>
    </source>
</evidence>
<keyword evidence="5" id="KW-1185">Reference proteome</keyword>
<feature type="compositionally biased region" description="Basic and acidic residues" evidence="3">
    <location>
        <begin position="190"/>
        <end position="203"/>
    </location>
</feature>
<comment type="caution">
    <text evidence="4">The sequence shown here is derived from an EMBL/GenBank/DDBJ whole genome shotgun (WGS) entry which is preliminary data.</text>
</comment>
<feature type="compositionally biased region" description="Acidic residues" evidence="3">
    <location>
        <begin position="162"/>
        <end position="171"/>
    </location>
</feature>
<accession>A0A1Q3BEG0</accession>
<dbReference type="AlphaFoldDB" id="A0A1Q3BEG0"/>
<dbReference type="InParanoid" id="A0A1Q3BEG0"/>
<evidence type="ECO:0000256" key="2">
    <source>
        <dbReference type="ARBA" id="ARBA00022170"/>
    </source>
</evidence>
<dbReference type="STRING" id="3775.A0A1Q3BEG0"/>
<dbReference type="Proteomes" id="UP000187406">
    <property type="component" value="Unassembled WGS sequence"/>
</dbReference>
<reference evidence="5" key="1">
    <citation type="submission" date="2016-04" db="EMBL/GenBank/DDBJ databases">
        <title>Cephalotus genome sequencing.</title>
        <authorList>
            <person name="Fukushima K."/>
            <person name="Hasebe M."/>
            <person name="Fang X."/>
        </authorList>
    </citation>
    <scope>NUCLEOTIDE SEQUENCE [LARGE SCALE GENOMIC DNA]</scope>
    <source>
        <strain evidence="5">cv. St1</strain>
    </source>
</reference>